<feature type="domain" description="Glycosyl transferase family 1" evidence="3">
    <location>
        <begin position="210"/>
        <end position="320"/>
    </location>
</feature>
<name>A0A511JB13_9CELL</name>
<evidence type="ECO:0000313" key="6">
    <source>
        <dbReference type="Proteomes" id="UP000321720"/>
    </source>
</evidence>
<evidence type="ECO:0000259" key="3">
    <source>
        <dbReference type="Pfam" id="PF00534"/>
    </source>
</evidence>
<feature type="domain" description="Glycosyltransferase subfamily 4-like N-terminal" evidence="4">
    <location>
        <begin position="59"/>
        <end position="196"/>
    </location>
</feature>
<evidence type="ECO:0000256" key="2">
    <source>
        <dbReference type="ARBA" id="ARBA00022679"/>
    </source>
</evidence>
<organism evidence="5 6">
    <name type="scientific">Cellulomonas composti</name>
    <dbReference type="NCBI Taxonomy" id="266130"/>
    <lineage>
        <taxon>Bacteria</taxon>
        <taxon>Bacillati</taxon>
        <taxon>Actinomycetota</taxon>
        <taxon>Actinomycetes</taxon>
        <taxon>Micrococcales</taxon>
        <taxon>Cellulomonadaceae</taxon>
        <taxon>Cellulomonas</taxon>
    </lineage>
</organism>
<dbReference type="Pfam" id="PF13439">
    <property type="entry name" value="Glyco_transf_4"/>
    <property type="match status" value="1"/>
</dbReference>
<dbReference type="GO" id="GO:0016757">
    <property type="term" value="F:glycosyltransferase activity"/>
    <property type="evidence" value="ECO:0007669"/>
    <property type="project" value="UniProtKB-KW"/>
</dbReference>
<keyword evidence="1" id="KW-0328">Glycosyltransferase</keyword>
<keyword evidence="2" id="KW-0808">Transferase</keyword>
<dbReference type="AlphaFoldDB" id="A0A511JB13"/>
<dbReference type="Proteomes" id="UP000321720">
    <property type="component" value="Unassembled WGS sequence"/>
</dbReference>
<dbReference type="InterPro" id="IPR028098">
    <property type="entry name" value="Glyco_trans_4-like_N"/>
</dbReference>
<dbReference type="EMBL" id="BJWG01000007">
    <property type="protein sequence ID" value="GEL95164.1"/>
    <property type="molecule type" value="Genomic_DNA"/>
</dbReference>
<reference evidence="5 6" key="1">
    <citation type="submission" date="2019-07" db="EMBL/GenBank/DDBJ databases">
        <title>Whole genome shotgun sequence of Cellulomonas composti NBRC 100758.</title>
        <authorList>
            <person name="Hosoyama A."/>
            <person name="Uohara A."/>
            <person name="Ohji S."/>
            <person name="Ichikawa N."/>
        </authorList>
    </citation>
    <scope>NUCLEOTIDE SEQUENCE [LARGE SCALE GENOMIC DNA]</scope>
    <source>
        <strain evidence="5 6">NBRC 100758</strain>
    </source>
</reference>
<gene>
    <name evidence="5" type="ORF">CCO02nite_18220</name>
</gene>
<comment type="caution">
    <text evidence="5">The sequence shown here is derived from an EMBL/GenBank/DDBJ whole genome shotgun (WGS) entry which is preliminary data.</text>
</comment>
<evidence type="ECO:0000256" key="1">
    <source>
        <dbReference type="ARBA" id="ARBA00022676"/>
    </source>
</evidence>
<evidence type="ECO:0000259" key="4">
    <source>
        <dbReference type="Pfam" id="PF13439"/>
    </source>
</evidence>
<dbReference type="PANTHER" id="PTHR12526">
    <property type="entry name" value="GLYCOSYLTRANSFERASE"/>
    <property type="match status" value="1"/>
</dbReference>
<dbReference type="Pfam" id="PF00534">
    <property type="entry name" value="Glycos_transf_1"/>
    <property type="match status" value="1"/>
</dbReference>
<dbReference type="Gene3D" id="3.40.50.2000">
    <property type="entry name" value="Glycogen Phosphorylase B"/>
    <property type="match status" value="2"/>
</dbReference>
<dbReference type="InterPro" id="IPR001296">
    <property type="entry name" value="Glyco_trans_1"/>
</dbReference>
<dbReference type="RefSeq" id="WP_146842812.1">
    <property type="nucleotide sequence ID" value="NZ_BJWG01000007.1"/>
</dbReference>
<proteinExistence type="predicted"/>
<dbReference type="SUPFAM" id="SSF53756">
    <property type="entry name" value="UDP-Glycosyltransferase/glycogen phosphorylase"/>
    <property type="match status" value="1"/>
</dbReference>
<keyword evidence="6" id="KW-1185">Reference proteome</keyword>
<dbReference type="OrthoDB" id="5124062at2"/>
<protein>
    <submittedName>
        <fullName evidence="5">Uncharacterized protein</fullName>
    </submittedName>
</protein>
<sequence length="587" mass="64055">MVERPVPDRPGRLVVVTPWYPTSGHPYWGVFVRRTTQALLEQFPDPLVVHVSSHPPGTAPAPAREVVDGIEVLRVPFETEPAAPRDEVARLTRAALEPHADELAAATAVHVHVGLPTGWAVVDLVGERVPVLVTEHASYVNRLLSEPATAALYAQTVRGAAAFSTVNEDLTRVLRGRYPDRAATISTVHNVIDVERLTEREHPPRRFDRWLYVGNVLEAKGVLRLVRAFAAWRARRPAATLTIAGAGVDLERMRALADELGVLDAVTFLGRVDPTHIAEVYHRADLMVHLSRSETFGMASAEALATGLPVVATATRGGVRTLDVAQDLWMSWLVDVGEDVEPVLVAVEGLEARLGSARPHLVREDLAFRFGPAAVGADVGRLLRGEPAPEPDPDAPLVVAIALHRSALRRSARIAQDAARRGARAVLVADSALEADVDDRVRVLEVGDVRYDMITHRLERWGLDGIPRVLLAVARPFARALGREATIDALGERQRAAGLWWRRAVGERLVHAHVDPLVLGRYVLREHAEAIADPTVVVWGDPRGIPLAARIARAYTNAQVIPAMHHDAVVELLREAAAGRDEITREA</sequence>
<evidence type="ECO:0000313" key="5">
    <source>
        <dbReference type="EMBL" id="GEL95164.1"/>
    </source>
</evidence>
<accession>A0A511JB13</accession>